<evidence type="ECO:0000256" key="2">
    <source>
        <dbReference type="ARBA" id="ARBA00022452"/>
    </source>
</evidence>
<sequence length="622" mass="71836">MFFLPIPEAVAQDAGIPDQVWKVRFEGNTQYPAVVLKEQVATEQPTFWEKLSFWDQTGYAINEINLKKDVIRLQNYYRRRGFVNVEVSYRIEEGKKSWKKKVVFEIDEQLPIRIQSVDYKLHTNGVDTEEIQADESFQRVKKKQAYRKGKRYETIRKPEVIGKFTDVFKNLGFAYAQVSVDARIDTSKLAAYVTIKGDLGPRTYINDISVEGAENISKKYVLREGDLKKGERYSLEKLRVAQQELFNHHLFRFVTISIPEQSQDSTLDLQMRVREHKLRSVELMAGFGTEEYLRGQASWKHRNVTQRGHRLTTTAHGSFIEQSFRVDYLFPYIYNTKSSVTISPFGQHLLQNNYELLRAGITNSLIYRYTENLTASGSYEFTKNKELSQRYNSSLPDTTLEYDLSSFQFSGYYNQTLGREQKGWVFQPYLEFSGLFGLASFQFQKLSADVRRFTRLSNTTMLAMRLQGGALYNVPSDSLPNNIRFYLGGTNSVRGWYRQQLGPKRAQTDSKGFQQYIPRGGRAMLGFNIELRQELNFFLDGLGIAFFLDGGQVWHTFHRTNTRPLQFGTGGGLRYESPLGPIRVDIGYKINPTDKDLNRYNGQDFGSAWDRIGIHVSIGQAF</sequence>
<dbReference type="PROSITE" id="PS51779">
    <property type="entry name" value="POTRA"/>
    <property type="match status" value="1"/>
</dbReference>
<dbReference type="InterPro" id="IPR034746">
    <property type="entry name" value="POTRA"/>
</dbReference>
<evidence type="ECO:0000256" key="3">
    <source>
        <dbReference type="ARBA" id="ARBA00022692"/>
    </source>
</evidence>
<evidence type="ECO:0000256" key="4">
    <source>
        <dbReference type="ARBA" id="ARBA00023136"/>
    </source>
</evidence>
<dbReference type="EMBL" id="JAALLS010000004">
    <property type="protein sequence ID" value="NGP87649.1"/>
    <property type="molecule type" value="Genomic_DNA"/>
</dbReference>
<gene>
    <name evidence="6" type="ORF">G3569_04730</name>
</gene>
<evidence type="ECO:0000259" key="5">
    <source>
        <dbReference type="PROSITE" id="PS51779"/>
    </source>
</evidence>
<evidence type="ECO:0000256" key="1">
    <source>
        <dbReference type="ARBA" id="ARBA00004370"/>
    </source>
</evidence>
<dbReference type="AlphaFoldDB" id="A0A6M1T122"/>
<evidence type="ECO:0000313" key="6">
    <source>
        <dbReference type="EMBL" id="NGP87649.1"/>
    </source>
</evidence>
<keyword evidence="2" id="KW-1134">Transmembrane beta strand</keyword>
<protein>
    <submittedName>
        <fullName evidence="6">BamA/TamA family outer membrane protein</fullName>
    </submittedName>
</protein>
<proteinExistence type="predicted"/>
<comment type="caution">
    <text evidence="6">The sequence shown here is derived from an EMBL/GenBank/DDBJ whole genome shotgun (WGS) entry which is preliminary data.</text>
</comment>
<organism evidence="6 7">
    <name type="scientific">Fodinibius halophilus</name>
    <dbReference type="NCBI Taxonomy" id="1736908"/>
    <lineage>
        <taxon>Bacteria</taxon>
        <taxon>Pseudomonadati</taxon>
        <taxon>Balneolota</taxon>
        <taxon>Balneolia</taxon>
        <taxon>Balneolales</taxon>
        <taxon>Balneolaceae</taxon>
        <taxon>Fodinibius</taxon>
    </lineage>
</organism>
<dbReference type="InterPro" id="IPR039910">
    <property type="entry name" value="D15-like"/>
</dbReference>
<keyword evidence="4" id="KW-0472">Membrane</keyword>
<dbReference type="Proteomes" id="UP000479132">
    <property type="component" value="Unassembled WGS sequence"/>
</dbReference>
<evidence type="ECO:0000313" key="7">
    <source>
        <dbReference type="Proteomes" id="UP000479132"/>
    </source>
</evidence>
<dbReference type="Gene3D" id="2.40.160.50">
    <property type="entry name" value="membrane protein fhac: a member of the omp85/tpsb transporter family"/>
    <property type="match status" value="1"/>
</dbReference>
<comment type="subcellular location">
    <subcellularLocation>
        <location evidence="1">Membrane</location>
    </subcellularLocation>
</comment>
<dbReference type="Gene3D" id="3.10.20.310">
    <property type="entry name" value="membrane protein fhac"/>
    <property type="match status" value="2"/>
</dbReference>
<keyword evidence="7" id="KW-1185">Reference proteome</keyword>
<dbReference type="PANTHER" id="PTHR12815:SF18">
    <property type="entry name" value="SORTING AND ASSEMBLY MACHINERY COMPONENT 50 HOMOLOG"/>
    <property type="match status" value="1"/>
</dbReference>
<accession>A0A6M1T122</accession>
<dbReference type="PANTHER" id="PTHR12815">
    <property type="entry name" value="SORTING AND ASSEMBLY MACHINERY SAMM50 PROTEIN FAMILY MEMBER"/>
    <property type="match status" value="1"/>
</dbReference>
<dbReference type="InterPro" id="IPR000184">
    <property type="entry name" value="Bac_surfAg_D15"/>
</dbReference>
<dbReference type="InterPro" id="IPR010827">
    <property type="entry name" value="BamA/TamA_POTRA"/>
</dbReference>
<dbReference type="Pfam" id="PF01103">
    <property type="entry name" value="Omp85"/>
    <property type="match status" value="1"/>
</dbReference>
<name>A0A6M1T122_9BACT</name>
<feature type="domain" description="POTRA" evidence="5">
    <location>
        <begin position="203"/>
        <end position="276"/>
    </location>
</feature>
<dbReference type="GO" id="GO:0019867">
    <property type="term" value="C:outer membrane"/>
    <property type="evidence" value="ECO:0007669"/>
    <property type="project" value="InterPro"/>
</dbReference>
<dbReference type="Pfam" id="PF07244">
    <property type="entry name" value="POTRA"/>
    <property type="match status" value="2"/>
</dbReference>
<keyword evidence="3" id="KW-0812">Transmembrane</keyword>
<reference evidence="6 7" key="1">
    <citation type="submission" date="2020-02" db="EMBL/GenBank/DDBJ databases">
        <title>Aliifodinibius halophilus 2W32, complete genome.</title>
        <authorList>
            <person name="Li Y."/>
            <person name="Wu S."/>
        </authorList>
    </citation>
    <scope>NUCLEOTIDE SEQUENCE [LARGE SCALE GENOMIC DNA]</scope>
    <source>
        <strain evidence="6 7">2W32</strain>
    </source>
</reference>